<gene>
    <name evidence="2" type="ordered locus">CPF_0174</name>
</gene>
<feature type="transmembrane region" description="Helical" evidence="1">
    <location>
        <begin position="179"/>
        <end position="200"/>
    </location>
</feature>
<feature type="transmembrane region" description="Helical" evidence="1">
    <location>
        <begin position="28"/>
        <end position="49"/>
    </location>
</feature>
<name>A0A0H2YRM3_CLOP1</name>
<keyword evidence="1" id="KW-1133">Transmembrane helix</keyword>
<dbReference type="EMBL" id="CP000246">
    <property type="protein sequence ID" value="ABG83318.1"/>
    <property type="molecule type" value="Genomic_DNA"/>
</dbReference>
<sequence>MDFFKTIRVYSSFAKGTFKALSSYKANLLMGLIGQLIMISVTYFLWIAIYSSSQEGIMNGFTLKEMLTYVMITLLIGIVTSNDISQEISFEVRDGSISTNLIKPINYRLRIIFIGIGNFIFFFLTLFLPGAILISTYAILNGININLASILIFSISIILGCLINIYYSYIFGLLSFKFYNIWGISQIARAIIMLVSGAMIPLTFFPEIVQKLFNFLPFSSIIYTPAMIYLNKLSYAQIAKSLGLQLIWVVILMVLSKIMWNKVIDKLTIQGG</sequence>
<feature type="transmembrane region" description="Helical" evidence="1">
    <location>
        <begin position="242"/>
        <end position="260"/>
    </location>
</feature>
<proteinExistence type="predicted"/>
<dbReference type="RefSeq" id="WP_003457462.1">
    <property type="nucleotide sequence ID" value="NC_008261.1"/>
</dbReference>
<dbReference type="PANTHER" id="PTHR36832">
    <property type="entry name" value="SLR1174 PROTEIN-RELATED"/>
    <property type="match status" value="1"/>
</dbReference>
<feature type="transmembrane region" description="Helical" evidence="1">
    <location>
        <begin position="212"/>
        <end position="230"/>
    </location>
</feature>
<dbReference type="HOGENOM" id="CLU_084465_2_0_9"/>
<evidence type="ECO:0000256" key="1">
    <source>
        <dbReference type="SAM" id="Phobius"/>
    </source>
</evidence>
<organism evidence="2 3">
    <name type="scientific">Clostridium perfringens (strain ATCC 13124 / DSM 756 / JCM 1290 / NCIMB 6125 / NCTC 8237 / Type A)</name>
    <dbReference type="NCBI Taxonomy" id="195103"/>
    <lineage>
        <taxon>Bacteria</taxon>
        <taxon>Bacillati</taxon>
        <taxon>Bacillota</taxon>
        <taxon>Clostridia</taxon>
        <taxon>Eubacteriales</taxon>
        <taxon>Clostridiaceae</taxon>
        <taxon>Clostridium</taxon>
    </lineage>
</organism>
<keyword evidence="1" id="KW-0472">Membrane</keyword>
<dbReference type="Pfam" id="PF06182">
    <property type="entry name" value="ABC2_membrane_6"/>
    <property type="match status" value="1"/>
</dbReference>
<reference evidence="2 3" key="1">
    <citation type="journal article" date="2006" name="Genome Res.">
        <title>Skewed genomic variability in strains of the toxigenic bacterial pathogen, Clostridium perfringens.</title>
        <authorList>
            <person name="Myers G.S."/>
            <person name="Rasko D.A."/>
            <person name="Cheung J.K."/>
            <person name="Ravel J."/>
            <person name="Seshadri R."/>
            <person name="Deboy R.T."/>
            <person name="Ren Q."/>
            <person name="Varga J."/>
            <person name="Awad M.M."/>
            <person name="Brinkac L.M."/>
            <person name="Daugherty S.C."/>
            <person name="Haft D.H."/>
            <person name="Dodson R.J."/>
            <person name="Madupu R."/>
            <person name="Nelson W.C."/>
            <person name="Rosovitz M.J."/>
            <person name="Sullivan S.A."/>
            <person name="Khouri H."/>
            <person name="Dimitrov G.I."/>
            <person name="Watkins K.L."/>
            <person name="Mulligan S."/>
            <person name="Benton J."/>
            <person name="Radune D."/>
            <person name="Fisher D.J."/>
            <person name="Atkins H.S."/>
            <person name="Hiscox T."/>
            <person name="Jost B.H."/>
            <person name="Billington S.J."/>
            <person name="Songer J.G."/>
            <person name="McClane B.A."/>
            <person name="Titball R.W."/>
            <person name="Rood J.I."/>
            <person name="Melville S.B."/>
            <person name="Paulsen I.T."/>
        </authorList>
    </citation>
    <scope>NUCLEOTIDE SEQUENCE [LARGE SCALE GENOMIC DNA]</scope>
    <source>
        <strain evidence="3">ATCC 13124 / DSM 756 / JCM 1290 / NCIMB 6125 / NCTC 8237 / S 107 / Type A</strain>
    </source>
</reference>
<feature type="transmembrane region" description="Helical" evidence="1">
    <location>
        <begin position="69"/>
        <end position="90"/>
    </location>
</feature>
<dbReference type="eggNOG" id="COG4587">
    <property type="taxonomic scope" value="Bacteria"/>
</dbReference>
<dbReference type="Proteomes" id="UP000001823">
    <property type="component" value="Chromosome"/>
</dbReference>
<dbReference type="GeneID" id="93000527"/>
<dbReference type="PANTHER" id="PTHR36832:SF1">
    <property type="entry name" value="SLR1174 PROTEIN"/>
    <property type="match status" value="1"/>
</dbReference>
<protein>
    <submittedName>
        <fullName evidence="2">ABC transporter, permease protein</fullName>
    </submittedName>
</protein>
<accession>A0A0H2YRM3</accession>
<dbReference type="AlphaFoldDB" id="A0A0H2YRM3"/>
<feature type="transmembrane region" description="Helical" evidence="1">
    <location>
        <begin position="111"/>
        <end position="139"/>
    </location>
</feature>
<dbReference type="PaxDb" id="195103-CPF_0174"/>
<evidence type="ECO:0000313" key="2">
    <source>
        <dbReference type="EMBL" id="ABG83318.1"/>
    </source>
</evidence>
<dbReference type="InterPro" id="IPR010390">
    <property type="entry name" value="ABC-2_transporter-like"/>
</dbReference>
<evidence type="ECO:0000313" key="3">
    <source>
        <dbReference type="Proteomes" id="UP000001823"/>
    </source>
</evidence>
<keyword evidence="1" id="KW-0812">Transmembrane</keyword>
<feature type="transmembrane region" description="Helical" evidence="1">
    <location>
        <begin position="145"/>
        <end position="167"/>
    </location>
</feature>
<dbReference type="KEGG" id="cpf:CPF_0174"/>
<keyword evidence="3" id="KW-1185">Reference proteome</keyword>
<dbReference type="STRING" id="195103.CPF_0174"/>